<sequence length="57" mass="6204">MLAAYAVGFVLFLCLRHWQAGLPWPEAAQDAAIFAFVPTIGGLVFRRALATGEKRQG</sequence>
<keyword evidence="1" id="KW-1133">Transmembrane helix</keyword>
<keyword evidence="1" id="KW-0812">Transmembrane</keyword>
<feature type="transmembrane region" description="Helical" evidence="1">
    <location>
        <begin position="32"/>
        <end position="49"/>
    </location>
</feature>
<protein>
    <submittedName>
        <fullName evidence="2">Uncharacterized protein</fullName>
    </submittedName>
</protein>
<evidence type="ECO:0000313" key="2">
    <source>
        <dbReference type="EMBL" id="MBB4900122.1"/>
    </source>
</evidence>
<dbReference type="RefSeq" id="WP_184823439.1">
    <property type="nucleotide sequence ID" value="NZ_BMTK01000009.1"/>
</dbReference>
<keyword evidence="3" id="KW-1185">Reference proteome</keyword>
<dbReference type="EMBL" id="JACHJI010000007">
    <property type="protein sequence ID" value="MBB4900122.1"/>
    <property type="molecule type" value="Genomic_DNA"/>
</dbReference>
<proteinExistence type="predicted"/>
<dbReference type="AlphaFoldDB" id="A0A7W7PRU8"/>
<keyword evidence="1" id="KW-0472">Membrane</keyword>
<accession>A0A7W7PRU8</accession>
<name>A0A7W7PRU8_9ACTN</name>
<dbReference type="Proteomes" id="UP000579523">
    <property type="component" value="Unassembled WGS sequence"/>
</dbReference>
<organism evidence="2 3">
    <name type="scientific">Streptomyces griseomycini</name>
    <dbReference type="NCBI Taxonomy" id="66895"/>
    <lineage>
        <taxon>Bacteria</taxon>
        <taxon>Bacillati</taxon>
        <taxon>Actinomycetota</taxon>
        <taxon>Actinomycetes</taxon>
        <taxon>Kitasatosporales</taxon>
        <taxon>Streptomycetaceae</taxon>
        <taxon>Streptomyces</taxon>
    </lineage>
</organism>
<evidence type="ECO:0000256" key="1">
    <source>
        <dbReference type="SAM" id="Phobius"/>
    </source>
</evidence>
<gene>
    <name evidence="2" type="ORF">FHS37_004184</name>
</gene>
<reference evidence="2 3" key="1">
    <citation type="submission" date="2020-08" db="EMBL/GenBank/DDBJ databases">
        <title>Genomic Encyclopedia of Type Strains, Phase III (KMG-III): the genomes of soil and plant-associated and newly described type strains.</title>
        <authorList>
            <person name="Whitman W."/>
        </authorList>
    </citation>
    <scope>NUCLEOTIDE SEQUENCE [LARGE SCALE GENOMIC DNA]</scope>
    <source>
        <strain evidence="2 3">CECT 3273</strain>
    </source>
</reference>
<comment type="caution">
    <text evidence="2">The sequence shown here is derived from an EMBL/GenBank/DDBJ whole genome shotgun (WGS) entry which is preliminary data.</text>
</comment>
<evidence type="ECO:0000313" key="3">
    <source>
        <dbReference type="Proteomes" id="UP000579523"/>
    </source>
</evidence>